<name>A0AAQ3N3N4_VIGMU</name>
<evidence type="ECO:0000313" key="2">
    <source>
        <dbReference type="EMBL" id="WVZ02324.1"/>
    </source>
</evidence>
<feature type="region of interest" description="Disordered" evidence="1">
    <location>
        <begin position="1"/>
        <end position="20"/>
    </location>
</feature>
<dbReference type="Proteomes" id="UP001374535">
    <property type="component" value="Chromosome 7"/>
</dbReference>
<proteinExistence type="predicted"/>
<accession>A0AAQ3N3N4</accession>
<evidence type="ECO:0000313" key="3">
    <source>
        <dbReference type="Proteomes" id="UP001374535"/>
    </source>
</evidence>
<dbReference type="AlphaFoldDB" id="A0AAQ3N3N4"/>
<gene>
    <name evidence="2" type="ORF">V8G54_023130</name>
</gene>
<keyword evidence="3" id="KW-1185">Reference proteome</keyword>
<organism evidence="2 3">
    <name type="scientific">Vigna mungo</name>
    <name type="common">Black gram</name>
    <name type="synonym">Phaseolus mungo</name>
    <dbReference type="NCBI Taxonomy" id="3915"/>
    <lineage>
        <taxon>Eukaryota</taxon>
        <taxon>Viridiplantae</taxon>
        <taxon>Streptophyta</taxon>
        <taxon>Embryophyta</taxon>
        <taxon>Tracheophyta</taxon>
        <taxon>Spermatophyta</taxon>
        <taxon>Magnoliopsida</taxon>
        <taxon>eudicotyledons</taxon>
        <taxon>Gunneridae</taxon>
        <taxon>Pentapetalae</taxon>
        <taxon>rosids</taxon>
        <taxon>fabids</taxon>
        <taxon>Fabales</taxon>
        <taxon>Fabaceae</taxon>
        <taxon>Papilionoideae</taxon>
        <taxon>50 kb inversion clade</taxon>
        <taxon>NPAAA clade</taxon>
        <taxon>indigoferoid/millettioid clade</taxon>
        <taxon>Phaseoleae</taxon>
        <taxon>Vigna</taxon>
    </lineage>
</organism>
<reference evidence="2 3" key="1">
    <citation type="journal article" date="2023" name="Life. Sci Alliance">
        <title>Evolutionary insights into 3D genome organization and epigenetic landscape of Vigna mungo.</title>
        <authorList>
            <person name="Junaid A."/>
            <person name="Singh B."/>
            <person name="Bhatia S."/>
        </authorList>
    </citation>
    <scope>NUCLEOTIDE SEQUENCE [LARGE SCALE GENOMIC DNA]</scope>
    <source>
        <strain evidence="2">Urdbean</strain>
    </source>
</reference>
<sequence>MSRPKPHSSSRQGKISNLPHSLSLPQLSSLLLDSHSLAQQLSITLAHSYLSSLSLITAFPHSRSLSLYNYNMLGKLELTTKMLQACFTLLKSTNINLFLVVEQDCSASGKGV</sequence>
<evidence type="ECO:0000256" key="1">
    <source>
        <dbReference type="SAM" id="MobiDB-lite"/>
    </source>
</evidence>
<dbReference type="EMBL" id="CP144694">
    <property type="protein sequence ID" value="WVZ02324.1"/>
    <property type="molecule type" value="Genomic_DNA"/>
</dbReference>
<protein>
    <submittedName>
        <fullName evidence="2">Uncharacterized protein</fullName>
    </submittedName>
</protein>